<dbReference type="EMBL" id="CP036268">
    <property type="protein sequence ID" value="QDT36275.1"/>
    <property type="molecule type" value="Genomic_DNA"/>
</dbReference>
<protein>
    <recommendedName>
        <fullName evidence="3">DUF4194 domain-containing protein</fullName>
    </recommendedName>
</protein>
<dbReference type="Proteomes" id="UP000317318">
    <property type="component" value="Chromosome"/>
</dbReference>
<dbReference type="KEGG" id="svp:Pan189_06310"/>
<dbReference type="OrthoDB" id="5295172at2"/>
<proteinExistence type="predicted"/>
<sequence>MSENLPEYRDWSLPAVRLLQGVVEQQDGRVWDVLMSNVSQLEQYMAKIGLRLVVDETEGLAFLRQFDEEELPDGYEMIPRLFRSSRLSFGQTVLAVLLRDALRKFEEDQIGDARCVVEEAVLFDSWKSFFPDHKDEVKLRRDLQSTLRKLEGLSFVRPFGSDPPAWEVRRILKARLTAEVLEHLKTQLKNAVAEKRIAAVVSDHSE</sequence>
<reference evidence="1 2" key="1">
    <citation type="submission" date="2019-02" db="EMBL/GenBank/DDBJ databases">
        <title>Deep-cultivation of Planctomycetes and their phenomic and genomic characterization uncovers novel biology.</title>
        <authorList>
            <person name="Wiegand S."/>
            <person name="Jogler M."/>
            <person name="Boedeker C."/>
            <person name="Pinto D."/>
            <person name="Vollmers J."/>
            <person name="Rivas-Marin E."/>
            <person name="Kohn T."/>
            <person name="Peeters S.H."/>
            <person name="Heuer A."/>
            <person name="Rast P."/>
            <person name="Oberbeckmann S."/>
            <person name="Bunk B."/>
            <person name="Jeske O."/>
            <person name="Meyerdierks A."/>
            <person name="Storesund J.E."/>
            <person name="Kallscheuer N."/>
            <person name="Luecker S."/>
            <person name="Lage O.M."/>
            <person name="Pohl T."/>
            <person name="Merkel B.J."/>
            <person name="Hornburger P."/>
            <person name="Mueller R.-W."/>
            <person name="Bruemmer F."/>
            <person name="Labrenz M."/>
            <person name="Spormann A.M."/>
            <person name="Op den Camp H."/>
            <person name="Overmann J."/>
            <person name="Amann R."/>
            <person name="Jetten M.S.M."/>
            <person name="Mascher T."/>
            <person name="Medema M.H."/>
            <person name="Devos D.P."/>
            <person name="Kaster A.-K."/>
            <person name="Ovreas L."/>
            <person name="Rohde M."/>
            <person name="Galperin M.Y."/>
            <person name="Jogler C."/>
        </authorList>
    </citation>
    <scope>NUCLEOTIDE SEQUENCE [LARGE SCALE GENOMIC DNA]</scope>
    <source>
        <strain evidence="1 2">Pan189</strain>
    </source>
</reference>
<accession>A0A517QX93</accession>
<dbReference type="Pfam" id="PF13835">
    <property type="entry name" value="DUF4194"/>
    <property type="match status" value="1"/>
</dbReference>
<gene>
    <name evidence="1" type="ORF">Pan189_06310</name>
</gene>
<evidence type="ECO:0000313" key="1">
    <source>
        <dbReference type="EMBL" id="QDT36275.1"/>
    </source>
</evidence>
<dbReference type="RefSeq" id="WP_145362488.1">
    <property type="nucleotide sequence ID" value="NZ_CP036268.1"/>
</dbReference>
<name>A0A517QX93_9PLAN</name>
<keyword evidence="2" id="KW-1185">Reference proteome</keyword>
<evidence type="ECO:0008006" key="3">
    <source>
        <dbReference type="Google" id="ProtNLM"/>
    </source>
</evidence>
<dbReference type="InterPro" id="IPR025449">
    <property type="entry name" value="JetB"/>
</dbReference>
<dbReference type="AlphaFoldDB" id="A0A517QX93"/>
<evidence type="ECO:0000313" key="2">
    <source>
        <dbReference type="Proteomes" id="UP000317318"/>
    </source>
</evidence>
<organism evidence="1 2">
    <name type="scientific">Stratiformator vulcanicus</name>
    <dbReference type="NCBI Taxonomy" id="2527980"/>
    <lineage>
        <taxon>Bacteria</taxon>
        <taxon>Pseudomonadati</taxon>
        <taxon>Planctomycetota</taxon>
        <taxon>Planctomycetia</taxon>
        <taxon>Planctomycetales</taxon>
        <taxon>Planctomycetaceae</taxon>
        <taxon>Stratiformator</taxon>
    </lineage>
</organism>